<organism evidence="2 3">
    <name type="scientific">Dorea amylophila</name>
    <dbReference type="NCBI Taxonomy" id="2981789"/>
    <lineage>
        <taxon>Bacteria</taxon>
        <taxon>Bacillati</taxon>
        <taxon>Bacillota</taxon>
        <taxon>Clostridia</taxon>
        <taxon>Lachnospirales</taxon>
        <taxon>Lachnospiraceae</taxon>
        <taxon>Dorea</taxon>
    </lineage>
</organism>
<protein>
    <submittedName>
        <fullName evidence="2">DEAD/DEAH box helicase</fullName>
        <ecNumber evidence="2">3.6.4.-</ecNumber>
    </submittedName>
</protein>
<dbReference type="GO" id="GO:0016787">
    <property type="term" value="F:hydrolase activity"/>
    <property type="evidence" value="ECO:0007669"/>
    <property type="project" value="UniProtKB-KW"/>
</dbReference>
<dbReference type="InterPro" id="IPR001650">
    <property type="entry name" value="Helicase_C-like"/>
</dbReference>
<dbReference type="PROSITE" id="PS51192">
    <property type="entry name" value="HELICASE_ATP_BIND_1"/>
    <property type="match status" value="1"/>
</dbReference>
<dbReference type="SUPFAM" id="SSF52540">
    <property type="entry name" value="P-loop containing nucleoside triphosphate hydrolases"/>
    <property type="match status" value="2"/>
</dbReference>
<keyword evidence="2" id="KW-0547">Nucleotide-binding</keyword>
<evidence type="ECO:0000259" key="1">
    <source>
        <dbReference type="PROSITE" id="PS51192"/>
    </source>
</evidence>
<evidence type="ECO:0000313" key="3">
    <source>
        <dbReference type="Proteomes" id="UP001614216"/>
    </source>
</evidence>
<keyword evidence="3" id="KW-1185">Reference proteome</keyword>
<evidence type="ECO:0000313" key="2">
    <source>
        <dbReference type="EMBL" id="MFI7844622.1"/>
    </source>
</evidence>
<dbReference type="Pfam" id="PF00271">
    <property type="entry name" value="Helicase_C"/>
    <property type="match status" value="1"/>
</dbReference>
<proteinExistence type="predicted"/>
<dbReference type="CDD" id="cd18785">
    <property type="entry name" value="SF2_C"/>
    <property type="match status" value="1"/>
</dbReference>
<keyword evidence="2" id="KW-0067">ATP-binding</keyword>
<accession>A0ABW8AW61</accession>
<comment type="caution">
    <text evidence="2">The sequence shown here is derived from an EMBL/GenBank/DDBJ whole genome shotgun (WGS) entry which is preliminary data.</text>
</comment>
<sequence length="463" mass="52358">MITEIGSRLRITNPSPDMVDWCKKHLEIPNPEYQKKARMNLWLGDTPRTLVMYEVDGDSVIIPFGCLRSIIPLLEGDVKKLFTKQVKVDYKGAKVPLYDYQEEAVGAMIINHYGILQSPAGSGKTQIGIALACSMQLKTLWLTHTKDLLTQSKNRAAQYIDKSLLGTITEGKVNIGETMTFATIQTMCKVDLNQYRDTWDCIIVDECHRVAGTPTAVTQFSKVLNTLRARHKYGLSATVHRADGLIKATYAMLGHVIYTVPDEAVKSRVMTVDVQPKGTGVKLDSAFLNSDGTINYCKMITYLTTHTDRNQIIMNDLVGNREHYNLILSERVDHLKLLYEGLPPDLKSQAAVIDGSMTTKKKKAEREQAIEDMRTGKKRYLFASYSLAKEGLDIPRLDRLYLTTPQKDYAVIVQSVGRIARTFEGKEQPIAYDYVDFIRSLEKSFKKRCTSYRKCNCRILEGE</sequence>
<dbReference type="EMBL" id="JBITRD010000002">
    <property type="protein sequence ID" value="MFI7844622.1"/>
    <property type="molecule type" value="Genomic_DNA"/>
</dbReference>
<dbReference type="Pfam" id="PF04851">
    <property type="entry name" value="ResIII"/>
    <property type="match status" value="1"/>
</dbReference>
<name>A0ABW8AW61_9FIRM</name>
<dbReference type="Gene3D" id="3.40.50.300">
    <property type="entry name" value="P-loop containing nucleotide triphosphate hydrolases"/>
    <property type="match status" value="2"/>
</dbReference>
<dbReference type="EC" id="3.6.4.-" evidence="2"/>
<dbReference type="SMART" id="SM00490">
    <property type="entry name" value="HELICc"/>
    <property type="match status" value="1"/>
</dbReference>
<dbReference type="InterPro" id="IPR027417">
    <property type="entry name" value="P-loop_NTPase"/>
</dbReference>
<dbReference type="RefSeq" id="WP_396569153.1">
    <property type="nucleotide sequence ID" value="NZ_JBITRD010000002.1"/>
</dbReference>
<keyword evidence="2" id="KW-0378">Hydrolase</keyword>
<dbReference type="PANTHER" id="PTHR47396:SF1">
    <property type="entry name" value="ATP-DEPENDENT HELICASE IRC3-RELATED"/>
    <property type="match status" value="1"/>
</dbReference>
<feature type="domain" description="Helicase ATP-binding" evidence="1">
    <location>
        <begin position="105"/>
        <end position="257"/>
    </location>
</feature>
<dbReference type="PANTHER" id="PTHR47396">
    <property type="entry name" value="TYPE I RESTRICTION ENZYME ECOKI R PROTEIN"/>
    <property type="match status" value="1"/>
</dbReference>
<dbReference type="InterPro" id="IPR014001">
    <property type="entry name" value="Helicase_ATP-bd"/>
</dbReference>
<dbReference type="Proteomes" id="UP001614216">
    <property type="component" value="Unassembled WGS sequence"/>
</dbReference>
<gene>
    <name evidence="2" type="ORF">ACIF0M_03565</name>
</gene>
<dbReference type="InterPro" id="IPR006935">
    <property type="entry name" value="Helicase/UvrB_N"/>
</dbReference>
<dbReference type="SMART" id="SM00487">
    <property type="entry name" value="DEXDc"/>
    <property type="match status" value="1"/>
</dbReference>
<dbReference type="GO" id="GO:0004386">
    <property type="term" value="F:helicase activity"/>
    <property type="evidence" value="ECO:0007669"/>
    <property type="project" value="UniProtKB-KW"/>
</dbReference>
<reference evidence="2 3" key="1">
    <citation type="submission" date="2024-08" db="EMBL/GenBank/DDBJ databases">
        <authorList>
            <person name="Vancuren S.J."/>
            <person name="Allen-Vercoe E."/>
        </authorList>
    </citation>
    <scope>NUCLEOTIDE SEQUENCE [LARGE SCALE GENOMIC DNA]</scope>
    <source>
        <strain evidence="2 3">16-6-I_42_FAA</strain>
    </source>
</reference>
<dbReference type="InterPro" id="IPR050742">
    <property type="entry name" value="Helicase_Restrict-Modif_Enz"/>
</dbReference>
<keyword evidence="2" id="KW-0347">Helicase</keyword>